<evidence type="ECO:0000259" key="1">
    <source>
        <dbReference type="Pfam" id="PF01467"/>
    </source>
</evidence>
<dbReference type="SUPFAM" id="SSF52374">
    <property type="entry name" value="Nucleotidylyl transferase"/>
    <property type="match status" value="1"/>
</dbReference>
<dbReference type="PANTHER" id="PTHR31285:SF0">
    <property type="entry name" value="NICOTINAMIDE MONONUCLEOTIDE ADENYLYLTRANSFERASE"/>
    <property type="match status" value="1"/>
</dbReference>
<accession>A0ABR0TYN5</accession>
<dbReference type="Gene3D" id="3.40.50.620">
    <property type="entry name" value="HUPs"/>
    <property type="match status" value="1"/>
</dbReference>
<dbReference type="InterPro" id="IPR004821">
    <property type="entry name" value="Cyt_trans-like"/>
</dbReference>
<feature type="domain" description="Cytidyltransferase-like" evidence="1">
    <location>
        <begin position="190"/>
        <end position="371"/>
    </location>
</feature>
<dbReference type="EMBL" id="JABTTQ020003506">
    <property type="protein sequence ID" value="KAK6115107.1"/>
    <property type="molecule type" value="Genomic_DNA"/>
</dbReference>
<keyword evidence="3" id="KW-1185">Reference proteome</keyword>
<reference evidence="2 3" key="1">
    <citation type="journal article" date="2021" name="Comput. Struct. Biotechnol. J.">
        <title>De novo genome assembly of the potent medicinal plant Rehmannia glutinosa using nanopore technology.</title>
        <authorList>
            <person name="Ma L."/>
            <person name="Dong C."/>
            <person name="Song C."/>
            <person name="Wang X."/>
            <person name="Zheng X."/>
            <person name="Niu Y."/>
            <person name="Chen S."/>
            <person name="Feng W."/>
        </authorList>
    </citation>
    <scope>NUCLEOTIDE SEQUENCE [LARGE SCALE GENOMIC DNA]</scope>
    <source>
        <strain evidence="2">DH-2019</strain>
    </source>
</reference>
<sequence length="376" mass="41064">MDASARAMVEAIHANPTQAVLYLSGGASQALGWLMSVPGASNTVLEAVVPYSRMSMIQLLGKVPSKFASRQTAEDMALMAYNRALKLSQPGFPALGVGFSGSLASTRAKLGDHRMPYSIFQGLRNREEEDKVSSQFLLKAIAYACKVPATFVSELTDSEAPDEFETKFDEDQELEQLINDMSKAERKIILSGSFNPLHDGHLKLLEVAASILGEGYPCFELSAVNADKPPLTTSQIKQRVRQFEKVSEVSRADEAINGLSLSSAGKTVIISNQPYFYKKAELFPGSAFVIGVDTAARLINPKYYGGDYGKMLEILSGCKNTGCVFLVGGRNVDGDFKVLDDFDIPGELRDMFVPIPPEKFRMDISSTEIRRSQGML</sequence>
<proteinExistence type="predicted"/>
<dbReference type="Proteomes" id="UP001318860">
    <property type="component" value="Unassembled WGS sequence"/>
</dbReference>
<name>A0ABR0TYN5_REHGL</name>
<protein>
    <recommendedName>
        <fullName evidence="1">Cytidyltransferase-like domain-containing protein</fullName>
    </recommendedName>
</protein>
<dbReference type="PANTHER" id="PTHR31285">
    <property type="entry name" value="NICOTINAMIDE MONONUCLEOTIDE ADENYLYLTRANSFERASE"/>
    <property type="match status" value="1"/>
</dbReference>
<dbReference type="InterPro" id="IPR014729">
    <property type="entry name" value="Rossmann-like_a/b/a_fold"/>
</dbReference>
<evidence type="ECO:0000313" key="2">
    <source>
        <dbReference type="EMBL" id="KAK6115107.1"/>
    </source>
</evidence>
<dbReference type="Pfam" id="PF01467">
    <property type="entry name" value="CTP_transf_like"/>
    <property type="match status" value="1"/>
</dbReference>
<evidence type="ECO:0000313" key="3">
    <source>
        <dbReference type="Proteomes" id="UP001318860"/>
    </source>
</evidence>
<organism evidence="2 3">
    <name type="scientific">Rehmannia glutinosa</name>
    <name type="common">Chinese foxglove</name>
    <dbReference type="NCBI Taxonomy" id="99300"/>
    <lineage>
        <taxon>Eukaryota</taxon>
        <taxon>Viridiplantae</taxon>
        <taxon>Streptophyta</taxon>
        <taxon>Embryophyta</taxon>
        <taxon>Tracheophyta</taxon>
        <taxon>Spermatophyta</taxon>
        <taxon>Magnoliopsida</taxon>
        <taxon>eudicotyledons</taxon>
        <taxon>Gunneridae</taxon>
        <taxon>Pentapetalae</taxon>
        <taxon>asterids</taxon>
        <taxon>lamiids</taxon>
        <taxon>Lamiales</taxon>
        <taxon>Orobanchaceae</taxon>
        <taxon>Rehmannieae</taxon>
        <taxon>Rehmannia</taxon>
    </lineage>
</organism>
<gene>
    <name evidence="2" type="ORF">DH2020_007376</name>
</gene>
<comment type="caution">
    <text evidence="2">The sequence shown here is derived from an EMBL/GenBank/DDBJ whole genome shotgun (WGS) entry which is preliminary data.</text>
</comment>